<evidence type="ECO:0000256" key="2">
    <source>
        <dbReference type="ARBA" id="ARBA00022694"/>
    </source>
</evidence>
<dbReference type="RefSeq" id="XP_003670936.1">
    <property type="nucleotide sequence ID" value="XM_003670888.1"/>
</dbReference>
<evidence type="ECO:0000259" key="7">
    <source>
        <dbReference type="Pfam" id="PF22770"/>
    </source>
</evidence>
<dbReference type="GO" id="GO:0001682">
    <property type="term" value="P:tRNA 5'-leader removal"/>
    <property type="evidence" value="ECO:0007669"/>
    <property type="project" value="EnsemblFungi"/>
</dbReference>
<dbReference type="InterPro" id="IPR055079">
    <property type="entry name" value="POP1_C"/>
</dbReference>
<evidence type="ECO:0000256" key="1">
    <source>
        <dbReference type="ARBA" id="ARBA00004123"/>
    </source>
</evidence>
<dbReference type="OMA" id="WNAKRSH"/>
<feature type="region of interest" description="Disordered" evidence="4">
    <location>
        <begin position="1"/>
        <end position="24"/>
    </location>
</feature>
<name>G0WD32_NAUDC</name>
<dbReference type="InterPro" id="IPR009723">
    <property type="entry name" value="Pop1_N"/>
</dbReference>
<feature type="domain" description="POPLD" evidence="6">
    <location>
        <begin position="543"/>
        <end position="649"/>
    </location>
</feature>
<dbReference type="HOGENOM" id="CLU_007205_0_1_1"/>
<dbReference type="PANTHER" id="PTHR22731">
    <property type="entry name" value="RIBONUCLEASES P/MRP PROTEIN SUBUNIT POP1"/>
    <property type="match status" value="1"/>
</dbReference>
<dbReference type="PANTHER" id="PTHR22731:SF3">
    <property type="entry name" value="RIBONUCLEASES P_MRP PROTEIN SUBUNIT POP1"/>
    <property type="match status" value="1"/>
</dbReference>
<feature type="domain" description="POP1 C-terminal" evidence="7">
    <location>
        <begin position="801"/>
        <end position="857"/>
    </location>
</feature>
<dbReference type="GO" id="GO:0000172">
    <property type="term" value="C:ribonuclease MRP complex"/>
    <property type="evidence" value="ECO:0007669"/>
    <property type="project" value="EnsemblFungi"/>
</dbReference>
<dbReference type="GO" id="GO:0005655">
    <property type="term" value="C:nucleolar ribonuclease P complex"/>
    <property type="evidence" value="ECO:0007669"/>
    <property type="project" value="EnsemblFungi"/>
</dbReference>
<dbReference type="EMBL" id="HE580272">
    <property type="protein sequence ID" value="CCD25693.1"/>
    <property type="molecule type" value="Genomic_DNA"/>
</dbReference>
<keyword evidence="2" id="KW-0819">tRNA processing</keyword>
<dbReference type="InterPro" id="IPR039182">
    <property type="entry name" value="Pop1"/>
</dbReference>
<gene>
    <name evidence="8" type="primary">NDAI0F03750</name>
    <name evidence="8" type="ordered locus">NDAI_0F03750</name>
</gene>
<reference evidence="8 9" key="1">
    <citation type="journal article" date="2011" name="Proc. Natl. Acad. Sci. U.S.A.">
        <title>Evolutionary erosion of yeast sex chromosomes by mating-type switching accidents.</title>
        <authorList>
            <person name="Gordon J.L."/>
            <person name="Armisen D."/>
            <person name="Proux-Wera E."/>
            <person name="Oheigeartaigh S.S."/>
            <person name="Byrne K.P."/>
            <person name="Wolfe K.H."/>
        </authorList>
    </citation>
    <scope>NUCLEOTIDE SEQUENCE [LARGE SCALE GENOMIC DNA]</scope>
    <source>
        <strain evidence="9">ATCC 10597 / BCRC 20456 / CBS 421 / NBRC 0211 / NRRL Y-12639</strain>
    </source>
</reference>
<dbReference type="GO" id="GO:0005697">
    <property type="term" value="C:telomerase holoenzyme complex"/>
    <property type="evidence" value="ECO:0007669"/>
    <property type="project" value="EnsemblFungi"/>
</dbReference>
<dbReference type="AlphaFoldDB" id="G0WD32"/>
<comment type="subcellular location">
    <subcellularLocation>
        <location evidence="1">Nucleus</location>
    </subcellularLocation>
</comment>
<protein>
    <recommendedName>
        <fullName evidence="10">Pop1 N-terminal domain-containing protein</fullName>
    </recommendedName>
</protein>
<dbReference type="GO" id="GO:0003723">
    <property type="term" value="F:RNA binding"/>
    <property type="evidence" value="ECO:0007669"/>
    <property type="project" value="EnsemblFungi"/>
</dbReference>
<evidence type="ECO:0000259" key="6">
    <source>
        <dbReference type="Pfam" id="PF08170"/>
    </source>
</evidence>
<dbReference type="GO" id="GO:0004526">
    <property type="term" value="F:ribonuclease P activity"/>
    <property type="evidence" value="ECO:0007669"/>
    <property type="project" value="EnsemblFungi"/>
</dbReference>
<dbReference type="KEGG" id="ndi:NDAI_0F03750"/>
<feature type="compositionally biased region" description="Gly residues" evidence="4">
    <location>
        <begin position="1"/>
        <end position="10"/>
    </location>
</feature>
<dbReference type="OrthoDB" id="442863at2759"/>
<dbReference type="Proteomes" id="UP000000689">
    <property type="component" value="Chromosome 6"/>
</dbReference>
<dbReference type="GO" id="GO:0000171">
    <property type="term" value="F:ribonuclease MRP activity"/>
    <property type="evidence" value="ECO:0007669"/>
    <property type="project" value="EnsemblFungi"/>
</dbReference>
<organism evidence="8 9">
    <name type="scientific">Naumovozyma dairenensis (strain ATCC 10597 / BCRC 20456 / CBS 421 / NBRC 0211 / NRRL Y-12639)</name>
    <name type="common">Saccharomyces dairenensis</name>
    <dbReference type="NCBI Taxonomy" id="1071378"/>
    <lineage>
        <taxon>Eukaryota</taxon>
        <taxon>Fungi</taxon>
        <taxon>Dikarya</taxon>
        <taxon>Ascomycota</taxon>
        <taxon>Saccharomycotina</taxon>
        <taxon>Saccharomycetes</taxon>
        <taxon>Saccharomycetales</taxon>
        <taxon>Saccharomycetaceae</taxon>
        <taxon>Naumovozyma</taxon>
    </lineage>
</organism>
<dbReference type="eggNOG" id="KOG3322">
    <property type="taxonomic scope" value="Eukaryota"/>
</dbReference>
<evidence type="ECO:0008006" key="10">
    <source>
        <dbReference type="Google" id="ProtNLM"/>
    </source>
</evidence>
<dbReference type="Pfam" id="PF06978">
    <property type="entry name" value="POP1_N"/>
    <property type="match status" value="1"/>
</dbReference>
<proteinExistence type="predicted"/>
<dbReference type="GO" id="GO:0034965">
    <property type="term" value="P:intronic box C/D snoRNA processing"/>
    <property type="evidence" value="ECO:0007669"/>
    <property type="project" value="EnsemblFungi"/>
</dbReference>
<keyword evidence="3" id="KW-0539">Nucleus</keyword>
<dbReference type="GO" id="GO:0000460">
    <property type="term" value="P:maturation of 5.8S rRNA"/>
    <property type="evidence" value="ECO:0007669"/>
    <property type="project" value="EnsemblFungi"/>
</dbReference>
<feature type="domain" description="Pop1 N-terminal" evidence="5">
    <location>
        <begin position="57"/>
        <end position="294"/>
    </location>
</feature>
<dbReference type="STRING" id="1071378.G0WD32"/>
<accession>G0WD32</accession>
<keyword evidence="9" id="KW-1185">Reference proteome</keyword>
<evidence type="ECO:0000313" key="8">
    <source>
        <dbReference type="EMBL" id="CCD25693.1"/>
    </source>
</evidence>
<dbReference type="SUPFAM" id="SSF103025">
    <property type="entry name" value="Folate-binding domain"/>
    <property type="match status" value="1"/>
</dbReference>
<dbReference type="GeneID" id="11497031"/>
<evidence type="ECO:0000256" key="3">
    <source>
        <dbReference type="ARBA" id="ARBA00023242"/>
    </source>
</evidence>
<dbReference type="InterPro" id="IPR012590">
    <property type="entry name" value="POPLD_dom"/>
</dbReference>
<evidence type="ECO:0000259" key="5">
    <source>
        <dbReference type="Pfam" id="PF06978"/>
    </source>
</evidence>
<sequence>MTGRSSGAGGKKQLNKNQVFKRQKVRNARTIRTEALASSKDGNDISESGGMLKVDQFILSRKFEIKQLQLAMHNSKLTSSTRVFQALPRKLRRRTASHNVRRIPKRMRNRALREMMKSDQQQITKRRPKNSKTHGLTAAQLYKLRMSVKLLRLAGKSTSLKLALPENITASNCNIRQKMKSLKTIIKESKNSKSDVIKLNNKMGSYDNTGMNKLAPIPKGRIKYFKRQRFFTWLPTHVWNAKRSHMIKRWGYQIPWSPTQKCFKSTHRLGSHSAASDGALCMDSSFMGTMIVNDNSPEKVDNFLKSLISDMTRKRATLKKYIESQTWFQGLIYDTNQVAQGPCEILWINENSVIVRLHPSLYVSVFNRLLELGKKRLSIQDCRYSLGSITIRGAKALTALSSILRSPMRSTSFNQFKTIANVTDETILPQRSMFAFECSDPRYLSTPKKLNTGQPNGPSADDIINLQTAFPKDDIASILSKVTDPKLREKSYENQNTLKGLAKRRQQLQTMKPADSFKNLIPFRKEQDPLIPIILVRRYITKDWVLIVPWFWLLPFWYQLNRVSRVYHTGLRQCQQLDFEEGRLYFPDDYPFTKIGYMENSLYKKETLQAKWQKKPVSKKVNYAKIKGIHFNELPAFTGEIGDYFSCDWKLLQILRNGICYLSKNSEELKTCDPKRTAQFDEKTGYRLINNLNDVFEVYNDVKNNVVDDSELPIKLVNKASSFEAPDLMFNGPISVSIAKVPIPVMAVSCSLVEKGHAKDNARIYRIPEKDMGFWLQMLKGIYRSDGKKDHDQEIPLPGVQDLIGFITSATYHLGEGHGMATGYIYNRPFSDINDQKLVLIRNIGTNVYRLAKWKQIVV</sequence>
<dbReference type="GO" id="GO:0000294">
    <property type="term" value="P:nuclear-transcribed mRNA catabolic process, RNase MRP-dependent"/>
    <property type="evidence" value="ECO:0007669"/>
    <property type="project" value="EnsemblFungi"/>
</dbReference>
<evidence type="ECO:0000313" key="9">
    <source>
        <dbReference type="Proteomes" id="UP000000689"/>
    </source>
</evidence>
<dbReference type="Pfam" id="PF22770">
    <property type="entry name" value="POP1_C"/>
    <property type="match status" value="1"/>
</dbReference>
<evidence type="ECO:0000256" key="4">
    <source>
        <dbReference type="SAM" id="MobiDB-lite"/>
    </source>
</evidence>
<dbReference type="Pfam" id="PF08170">
    <property type="entry name" value="POPLD"/>
    <property type="match status" value="1"/>
</dbReference>